<name>A0A0W0XL98_9GAMM</name>
<evidence type="ECO:0000313" key="2">
    <source>
        <dbReference type="EMBL" id="KTD45120.1"/>
    </source>
</evidence>
<feature type="region of interest" description="Disordered" evidence="1">
    <location>
        <begin position="141"/>
        <end position="216"/>
    </location>
</feature>
<feature type="region of interest" description="Disordered" evidence="1">
    <location>
        <begin position="68"/>
        <end position="118"/>
    </location>
</feature>
<proteinExistence type="predicted"/>
<feature type="compositionally biased region" description="Gly residues" evidence="1">
    <location>
        <begin position="105"/>
        <end position="115"/>
    </location>
</feature>
<accession>A0A0W0XL98</accession>
<dbReference type="Proteomes" id="UP000054618">
    <property type="component" value="Unassembled WGS sequence"/>
</dbReference>
<feature type="compositionally biased region" description="Basic residues" evidence="1">
    <location>
        <begin position="172"/>
        <end position="181"/>
    </location>
</feature>
<gene>
    <name evidence="2" type="ORF">Lqui_2981</name>
</gene>
<keyword evidence="3" id="KW-1185">Reference proteome</keyword>
<protein>
    <submittedName>
        <fullName evidence="2">Uncharacterized protein</fullName>
    </submittedName>
</protein>
<dbReference type="AlphaFoldDB" id="A0A0W0XL98"/>
<evidence type="ECO:0000313" key="3">
    <source>
        <dbReference type="Proteomes" id="UP000054618"/>
    </source>
</evidence>
<organism evidence="2 3">
    <name type="scientific">Legionella quinlivanii</name>
    <dbReference type="NCBI Taxonomy" id="45073"/>
    <lineage>
        <taxon>Bacteria</taxon>
        <taxon>Pseudomonadati</taxon>
        <taxon>Pseudomonadota</taxon>
        <taxon>Gammaproteobacteria</taxon>
        <taxon>Legionellales</taxon>
        <taxon>Legionellaceae</taxon>
        <taxon>Legionella</taxon>
    </lineage>
</organism>
<dbReference type="EMBL" id="LNYS01000027">
    <property type="protein sequence ID" value="KTD45120.1"/>
    <property type="molecule type" value="Genomic_DNA"/>
</dbReference>
<dbReference type="RefSeq" id="WP_058509044.1">
    <property type="nucleotide sequence ID" value="NZ_CAAAIK010000029.1"/>
</dbReference>
<comment type="caution">
    <text evidence="2">The sequence shown here is derived from an EMBL/GenBank/DDBJ whole genome shotgun (WGS) entry which is preliminary data.</text>
</comment>
<dbReference type="OrthoDB" id="5649469at2"/>
<dbReference type="STRING" id="45073.Lqui_2981"/>
<sequence>MKLSVSGNTGESAGKIKITLTEDSDSSVRYQGTVETASSGQQRINGVISKKDSLEVSARGGNGVDGRIGADGKKGADGAWGSDATCYLPAERGQDGKRGEDGEKGTNGGPAGNGGEVEICVEDPADLSLFSLVSNIDVRAGVPGRAGRHGRGGKGGKGGKGGRYLDDPGNLHYHRHHHHHPHQDFEPYNPLPFIDSHAPDGKDGPDGNTPTEILYPGAPGVDGSVRYHILSQGIIQSTYTAPYKLRITNPRYRTGQQHGLFEPGDTVQVVYDIHNQSISMPSPVELMPVNVDLSLRSIFQQTGAGQVRGNIPAGGSADNQSAPLTLKIREPLIIKGACSEPYVETTHLRVQLMNTRLDRPYAESDLSPIRVSYPVQLLPRKKFYTAAIGEPLDLELEVKNISKKALGRQEGRDVFLQIVEEDERNSVVLAAKAVDTLGPDQTEKLQASIVLDEHFAFGSRREYKANLQLKPIDRNKSMSLIQQQVFTVQVTPKYQRSERGFTLVINAETSPEAVQFWMKQLTSIAQKPVAVWNTSYYGQFPLESEVGSLLADNAHGTLIVLDNEFTGPDSKLIRNSEFIRKDNLLHAAQIYDNSIVIVGDNKQLPESYKTKETGLLWAEPEESYYSLDSLVDALLLEAPETISHAKLTLPTETFFSKSSPQQVLDRVAEKLKQCFPHRNYHFSVERVANSSKVVIEIRRLADELNTGVKSIKLNPREMQDPTRVGAVNPQGIINVLPFTQKLDLFMKDSNPYHQQLTQAIITDLLAEQRLVRQTQNYGSWWSVLTGRYRHNFQMELKQLRQLVSTLNIMAQQGSYYNTEVWAPKVIQVLAQMQYHARQQTSFWSRLADFFVTQTNEEINRSTRALCSEALASYGQLTQKSVTELTPTLDNHIARLGFEDKLREEIVSLQRAIRRGGCFFNETHNRKELFAVQKLLSVCLQESKTAELQEHLVILQKGRFKECYTEFKKLYPEYHQETEVKDHGSYAFA</sequence>
<dbReference type="PATRIC" id="fig|45073.5.peg.3161"/>
<reference evidence="2 3" key="1">
    <citation type="submission" date="2015-11" db="EMBL/GenBank/DDBJ databases">
        <title>Genomic analysis of 38 Legionella species identifies large and diverse effector repertoires.</title>
        <authorList>
            <person name="Burstein D."/>
            <person name="Amaro F."/>
            <person name="Zusman T."/>
            <person name="Lifshitz Z."/>
            <person name="Cohen O."/>
            <person name="Gilbert J.A."/>
            <person name="Pupko T."/>
            <person name="Shuman H.A."/>
            <person name="Segal G."/>
        </authorList>
    </citation>
    <scope>NUCLEOTIDE SEQUENCE [LARGE SCALE GENOMIC DNA]</scope>
    <source>
        <strain evidence="2 3">CDC#1442-AUS-E</strain>
    </source>
</reference>
<feature type="compositionally biased region" description="Basic and acidic residues" evidence="1">
    <location>
        <begin position="92"/>
        <end position="104"/>
    </location>
</feature>
<evidence type="ECO:0000256" key="1">
    <source>
        <dbReference type="SAM" id="MobiDB-lite"/>
    </source>
</evidence>